<reference evidence="1 2" key="1">
    <citation type="submission" date="2017-08" db="EMBL/GenBank/DDBJ databases">
        <title>Infants hospitalized years apart are colonized by the same room-sourced microbial strains.</title>
        <authorList>
            <person name="Brooks B."/>
            <person name="Olm M.R."/>
            <person name="Firek B.A."/>
            <person name="Baker R."/>
            <person name="Thomas B.C."/>
            <person name="Morowitz M.J."/>
            <person name="Banfield J.F."/>
        </authorList>
    </citation>
    <scope>NUCLEOTIDE SEQUENCE [LARGE SCALE GENOMIC DNA]</scope>
    <source>
        <strain evidence="1">S2_005_003_R2_41</strain>
    </source>
</reference>
<organism evidence="1 2">
    <name type="scientific">Variovorax paradoxus</name>
    <dbReference type="NCBI Taxonomy" id="34073"/>
    <lineage>
        <taxon>Bacteria</taxon>
        <taxon>Pseudomonadati</taxon>
        <taxon>Pseudomonadota</taxon>
        <taxon>Betaproteobacteria</taxon>
        <taxon>Burkholderiales</taxon>
        <taxon>Comamonadaceae</taxon>
        <taxon>Variovorax</taxon>
    </lineage>
</organism>
<protein>
    <submittedName>
        <fullName evidence="1">Uncharacterized protein</fullName>
    </submittedName>
</protein>
<sequence>MAQFYFGADTSSFFLLVLRAVTAGGASPALALRPLHARLVTAAGASGWMTSRSRASHHLVHARRAPCDLCRPRIHRPCPACP</sequence>
<evidence type="ECO:0000313" key="2">
    <source>
        <dbReference type="Proteomes" id="UP000249135"/>
    </source>
</evidence>
<gene>
    <name evidence="1" type="ORF">DI563_15525</name>
</gene>
<dbReference type="EMBL" id="QFPP01000198">
    <property type="protein sequence ID" value="PZQ73219.1"/>
    <property type="molecule type" value="Genomic_DNA"/>
</dbReference>
<dbReference type="AlphaFoldDB" id="A0A2W5Q9D0"/>
<accession>A0A2W5Q9D0</accession>
<comment type="caution">
    <text evidence="1">The sequence shown here is derived from an EMBL/GenBank/DDBJ whole genome shotgun (WGS) entry which is preliminary data.</text>
</comment>
<dbReference type="Proteomes" id="UP000249135">
    <property type="component" value="Unassembled WGS sequence"/>
</dbReference>
<name>A0A2W5Q9D0_VARPD</name>
<evidence type="ECO:0000313" key="1">
    <source>
        <dbReference type="EMBL" id="PZQ73219.1"/>
    </source>
</evidence>
<proteinExistence type="predicted"/>